<keyword evidence="1" id="KW-0472">Membrane</keyword>
<keyword evidence="3" id="KW-1185">Reference proteome</keyword>
<dbReference type="PANTHER" id="PTHR37304:SF1">
    <property type="entry name" value="MEMBRANE PROTEIN"/>
    <property type="match status" value="1"/>
</dbReference>
<keyword evidence="1" id="KW-0812">Transmembrane</keyword>
<feature type="transmembrane region" description="Helical" evidence="1">
    <location>
        <begin position="40"/>
        <end position="61"/>
    </location>
</feature>
<gene>
    <name evidence="2" type="ORF">AZF04_16220</name>
</gene>
<dbReference type="Proteomes" id="UP000075806">
    <property type="component" value="Unassembled WGS sequence"/>
</dbReference>
<dbReference type="InterPro" id="IPR007211">
    <property type="entry name" value="DUF378"/>
</dbReference>
<reference evidence="2" key="1">
    <citation type="submission" date="2016-02" db="EMBL/GenBank/DDBJ databases">
        <title>Genome sequence of Bacillus trypoxylicola KCTC 13244(T).</title>
        <authorList>
            <person name="Jeong H."/>
            <person name="Park S.-H."/>
            <person name="Choi S.-K."/>
        </authorList>
    </citation>
    <scope>NUCLEOTIDE SEQUENCE [LARGE SCALE GENOMIC DNA]</scope>
    <source>
        <strain evidence="2">KCTC 13244</strain>
    </source>
</reference>
<accession>A0A162EQZ0</accession>
<dbReference type="RefSeq" id="WP_045482768.1">
    <property type="nucleotide sequence ID" value="NZ_LTAO01000006.1"/>
</dbReference>
<evidence type="ECO:0000313" key="2">
    <source>
        <dbReference type="EMBL" id="KYG33507.1"/>
    </source>
</evidence>
<dbReference type="Pfam" id="PF04070">
    <property type="entry name" value="DUF378"/>
    <property type="match status" value="1"/>
</dbReference>
<dbReference type="PANTHER" id="PTHR37304">
    <property type="entry name" value="MEMBRANE PROTEIN-RELATED"/>
    <property type="match status" value="1"/>
</dbReference>
<dbReference type="STRING" id="519424.AZF04_16220"/>
<comment type="caution">
    <text evidence="2">The sequence shown here is derived from an EMBL/GenBank/DDBJ whole genome shotgun (WGS) entry which is preliminary data.</text>
</comment>
<dbReference type="EMBL" id="LTAO01000006">
    <property type="protein sequence ID" value="KYG33507.1"/>
    <property type="molecule type" value="Genomic_DNA"/>
</dbReference>
<protein>
    <submittedName>
        <fullName evidence="2">DUF378 domain-containing protein</fullName>
    </submittedName>
</protein>
<organism evidence="2 3">
    <name type="scientific">Alkalihalobacillus trypoxylicola</name>
    <dbReference type="NCBI Taxonomy" id="519424"/>
    <lineage>
        <taxon>Bacteria</taxon>
        <taxon>Bacillati</taxon>
        <taxon>Bacillota</taxon>
        <taxon>Bacilli</taxon>
        <taxon>Bacillales</taxon>
        <taxon>Bacillaceae</taxon>
        <taxon>Alkalihalobacillus</taxon>
    </lineage>
</organism>
<name>A0A162EQZ0_9BACI</name>
<evidence type="ECO:0000313" key="3">
    <source>
        <dbReference type="Proteomes" id="UP000075806"/>
    </source>
</evidence>
<dbReference type="OrthoDB" id="9812136at2"/>
<proteinExistence type="predicted"/>
<dbReference type="AlphaFoldDB" id="A0A162EQZ0"/>
<evidence type="ECO:0000256" key="1">
    <source>
        <dbReference type="SAM" id="Phobius"/>
    </source>
</evidence>
<keyword evidence="1" id="KW-1133">Transmembrane helix</keyword>
<sequence>MSGLQRTALALTIIGAINWGLIGFFRFDLVAAIFNGQAAAISRVIYAIVGLAGLYCISLLLKPSEEIDHVPETE</sequence>
<feature type="transmembrane region" description="Helical" evidence="1">
    <location>
        <begin position="7"/>
        <end position="34"/>
    </location>
</feature>